<comment type="caution">
    <text evidence="1">The sequence shown here is derived from an EMBL/GenBank/DDBJ whole genome shotgun (WGS) entry which is preliminary data.</text>
</comment>
<accession>W9YJ33</accession>
<dbReference type="RefSeq" id="XP_007734422.1">
    <property type="nucleotide sequence ID" value="XM_007736232.1"/>
</dbReference>
<gene>
    <name evidence="1" type="ORF">A1O3_06112</name>
</gene>
<name>W9YJ33_9EURO</name>
<evidence type="ECO:0000313" key="2">
    <source>
        <dbReference type="Proteomes" id="UP000019478"/>
    </source>
</evidence>
<dbReference type="OrthoDB" id="4119116at2759"/>
<sequence>MDREREMEPISISIDSIPAFVNGGPVFPIDSVPTFNGGPVHPIDSITTFINGGSVHHHLDQPEHTISQSLLILCCLTAVSSLHYEIGDTRSLEDFLQREEDAWWPRVGTEDYNGLQDAQTEQIISWEGCTAAFESTFAQHDGPTFHELRSQLRHILEEIGQLATWPPQPAFAGLRQLTSKHFDWKMSLWLVLFSCATTPATSRLSAEFWNTQQHDLQQLAMFLNTSPLFRTPLTVNDLKDWIEKLELVFCGPRREK</sequence>
<dbReference type="Proteomes" id="UP000019478">
    <property type="component" value="Unassembled WGS sequence"/>
</dbReference>
<protein>
    <submittedName>
        <fullName evidence="1">Uncharacterized protein</fullName>
    </submittedName>
</protein>
<organism evidence="1 2">
    <name type="scientific">Capronia epimyces CBS 606.96</name>
    <dbReference type="NCBI Taxonomy" id="1182542"/>
    <lineage>
        <taxon>Eukaryota</taxon>
        <taxon>Fungi</taxon>
        <taxon>Dikarya</taxon>
        <taxon>Ascomycota</taxon>
        <taxon>Pezizomycotina</taxon>
        <taxon>Eurotiomycetes</taxon>
        <taxon>Chaetothyriomycetidae</taxon>
        <taxon>Chaetothyriales</taxon>
        <taxon>Herpotrichiellaceae</taxon>
        <taxon>Capronia</taxon>
    </lineage>
</organism>
<dbReference type="EMBL" id="AMGY01000005">
    <property type="protein sequence ID" value="EXJ82299.1"/>
    <property type="molecule type" value="Genomic_DNA"/>
</dbReference>
<evidence type="ECO:0000313" key="1">
    <source>
        <dbReference type="EMBL" id="EXJ82299.1"/>
    </source>
</evidence>
<dbReference type="AlphaFoldDB" id="W9YJ33"/>
<dbReference type="HOGENOM" id="CLU_1085855_0_0_1"/>
<dbReference type="GeneID" id="19170222"/>
<reference evidence="1 2" key="1">
    <citation type="submission" date="2013-03" db="EMBL/GenBank/DDBJ databases">
        <title>The Genome Sequence of Capronia epimyces CBS 606.96.</title>
        <authorList>
            <consortium name="The Broad Institute Genomics Platform"/>
            <person name="Cuomo C."/>
            <person name="de Hoog S."/>
            <person name="Gorbushina A."/>
            <person name="Walker B."/>
            <person name="Young S.K."/>
            <person name="Zeng Q."/>
            <person name="Gargeya S."/>
            <person name="Fitzgerald M."/>
            <person name="Haas B."/>
            <person name="Abouelleil A."/>
            <person name="Allen A.W."/>
            <person name="Alvarado L."/>
            <person name="Arachchi H.M."/>
            <person name="Berlin A.M."/>
            <person name="Chapman S.B."/>
            <person name="Gainer-Dewar J."/>
            <person name="Goldberg J."/>
            <person name="Griggs A."/>
            <person name="Gujja S."/>
            <person name="Hansen M."/>
            <person name="Howarth C."/>
            <person name="Imamovic A."/>
            <person name="Ireland A."/>
            <person name="Larimer J."/>
            <person name="McCowan C."/>
            <person name="Murphy C."/>
            <person name="Pearson M."/>
            <person name="Poon T.W."/>
            <person name="Priest M."/>
            <person name="Roberts A."/>
            <person name="Saif S."/>
            <person name="Shea T."/>
            <person name="Sisk P."/>
            <person name="Sykes S."/>
            <person name="Wortman J."/>
            <person name="Nusbaum C."/>
            <person name="Birren B."/>
        </authorList>
    </citation>
    <scope>NUCLEOTIDE SEQUENCE [LARGE SCALE GENOMIC DNA]</scope>
    <source>
        <strain evidence="1 2">CBS 606.96</strain>
    </source>
</reference>
<proteinExistence type="predicted"/>
<keyword evidence="2" id="KW-1185">Reference proteome</keyword>